<keyword evidence="2" id="KW-1185">Reference proteome</keyword>
<dbReference type="EMBL" id="SBKQ01000004">
    <property type="protein sequence ID" value="RXR33536.1"/>
    <property type="molecule type" value="Genomic_DNA"/>
</dbReference>
<name>A0A4V1N4W0_9FLAO</name>
<dbReference type="OrthoDB" id="9814627at2"/>
<gene>
    <name evidence="1" type="ORF">EQG68_04730</name>
</gene>
<comment type="caution">
    <text evidence="1">The sequence shown here is derived from an EMBL/GenBank/DDBJ whole genome shotgun (WGS) entry which is preliminary data.</text>
</comment>
<reference evidence="2" key="1">
    <citation type="submission" date="2019-01" db="EMBL/GenBank/DDBJ databases">
        <title>Cytophagaceae bacterium strain CAR-16.</title>
        <authorList>
            <person name="Chen W.-M."/>
        </authorList>
    </citation>
    <scope>NUCLEOTIDE SEQUENCE [LARGE SCALE GENOMIC DNA]</scope>
    <source>
        <strain evidence="2">ICH-30</strain>
    </source>
</reference>
<organism evidence="1 2">
    <name type="scientific">Flavobacterium piscinae</name>
    <dbReference type="NCBI Taxonomy" id="2506424"/>
    <lineage>
        <taxon>Bacteria</taxon>
        <taxon>Pseudomonadati</taxon>
        <taxon>Bacteroidota</taxon>
        <taxon>Flavobacteriia</taxon>
        <taxon>Flavobacteriales</taxon>
        <taxon>Flavobacteriaceae</taxon>
        <taxon>Flavobacterium</taxon>
    </lineage>
</organism>
<evidence type="ECO:0000313" key="2">
    <source>
        <dbReference type="Proteomes" id="UP000289734"/>
    </source>
</evidence>
<dbReference type="Proteomes" id="UP000289734">
    <property type="component" value="Unassembled WGS sequence"/>
</dbReference>
<proteinExistence type="predicted"/>
<dbReference type="AlphaFoldDB" id="A0A4V1N4W0"/>
<accession>A0A4V1N4W0</accession>
<sequence>MKSIVKKILIISWIVINSSCVYSQITPEEISVPNHAPLAPEVAALAKYKEVPVNMYTGVPNVSIPIYTVKTGNIELPISLSYHAGGHRVEEIATWVGLGWSLNAGGTIYRQTRQLPDDAPAGYIHTARTIVEWENTATYSGRRVLEQNAKRGHQDYEPDNFQFNFLDYKGSFYFNQNRSTQKPYGELIQFPISDIKIDYTLNPSGMFDYWKITTPDGTKYFFNSQCGDFLSSSFSYYGDTSGSLPIPTVGHLENSIPHNTSWRLSKIETNSGELIEFEYEAYSYTNNCIPSGESTSISNNSVSVNNSFTINLSSGTNYRLKKISFKNGYVEFVTQGERLDLSYDKALEEIFVYSKLEDTTTSTLVQRTKLIYDYFESPTSQFNSMCLGNYNPDEINKRLYLKEIEFYGNQLFSSDKIKYSFEYNTDVILPHRFSKSQDYWGYYNGKSNTTLIPTTFSSVFAGNLTKSLVNKGNREIDINYTQACILKRINYPEGGFTEFTYENNERNPTNIGFGIDMIYEPSLQRTEIVNSNGTMITDSQTGRRYFRTNFDVSDEISYDNYFTFTTSSTLCDNTQTDPVEPNINLPILGCDIVLHIKNRVLGQPNLTHPNGLPIGYNGKLFIQPGQYTLEIEIKSNNLDISNAYIEVVAQWKENKYPGKKFIGGLRIKEIKDYKSGYILNQTDPNAPAYELDENATITRKYVYQNNDNSPSGWVVGVPVFRSFSKSEGSLDNPPQLSEVISSSSSNNAISSDANNLGYFCVREVRQVEDKEIIKEESFTGDTATSSYPGSPIYHNWTSGRPTLQRLFIKKSPGDITDLSLDGLFNVIQSTQTNYYSVATLPSNYPKTTRGLNLHQSYFSESQADLNEKEIYDIISGTNLGVREQIETDYFYESGSVSTIQNVTKTLYHNLSENGTPIGTPHHFLPLKKINILNNGSETIETKYYYTHDLIGNSLFNQTVINQLNTNHQFNSPLLRETFLNGVKTATLATQFKDWGNNALGQKVLMPEIIQANKGSLSPLENRVRYINIDPLGAKPREMQQENGTSVVYIWGYAKSLPVAKIENISFSSIPSNLINAVQSASTETGLITALNALRNSSALVNAQISTYTYIPLVGVKTMTDPKGYTMTYHYDEFNRLNKVTDMEGNILSENEYHYRTQN</sequence>
<evidence type="ECO:0000313" key="1">
    <source>
        <dbReference type="EMBL" id="RXR33536.1"/>
    </source>
</evidence>
<protein>
    <recommendedName>
        <fullName evidence="3">RHS repeat protein</fullName>
    </recommendedName>
</protein>
<dbReference type="RefSeq" id="WP_129463637.1">
    <property type="nucleotide sequence ID" value="NZ_SBKQ01000004.1"/>
</dbReference>
<evidence type="ECO:0008006" key="3">
    <source>
        <dbReference type="Google" id="ProtNLM"/>
    </source>
</evidence>